<sequence length="125" mass="14202">MENKAIRLFSEAIKKLQEADSELCRPEEDVVSYLVCKNSQFAIENFLKGYLLNKGIDPQDYESINSLYEQCVAINPKFKDLDLSGFTCKTHALDSRSCSGAEKVSKCYEIAGNLDAFLRKEQYLN</sequence>
<dbReference type="RefSeq" id="WP_093112201.1">
    <property type="nucleotide sequence ID" value="NZ_FNGG01000001.1"/>
</dbReference>
<dbReference type="Gene3D" id="1.20.120.330">
    <property type="entry name" value="Nucleotidyltransferases domain 2"/>
    <property type="match status" value="1"/>
</dbReference>
<gene>
    <name evidence="2" type="ORF">SAMN04488034_101145</name>
</gene>
<proteinExistence type="predicted"/>
<dbReference type="EMBL" id="FNUG01000001">
    <property type="protein sequence ID" value="SEE26472.1"/>
    <property type="molecule type" value="Genomic_DNA"/>
</dbReference>
<name>A0A1H5HEQ7_9FLAO</name>
<organism evidence="2 3">
    <name type="scientific">Salinimicrobium catena</name>
    <dbReference type="NCBI Taxonomy" id="390640"/>
    <lineage>
        <taxon>Bacteria</taxon>
        <taxon>Pseudomonadati</taxon>
        <taxon>Bacteroidota</taxon>
        <taxon>Flavobacteriia</taxon>
        <taxon>Flavobacteriales</taxon>
        <taxon>Flavobacteriaceae</taxon>
        <taxon>Salinimicrobium</taxon>
    </lineage>
</organism>
<accession>A0A1H5HEQ7</accession>
<reference evidence="2 3" key="1">
    <citation type="submission" date="2016-10" db="EMBL/GenBank/DDBJ databases">
        <authorList>
            <person name="de Groot N.N."/>
        </authorList>
    </citation>
    <scope>NUCLEOTIDE SEQUENCE [LARGE SCALE GENOMIC DNA]</scope>
    <source>
        <strain evidence="2 3">DSM 23553</strain>
    </source>
</reference>
<feature type="domain" description="HEPN" evidence="1">
    <location>
        <begin position="8"/>
        <end position="77"/>
    </location>
</feature>
<keyword evidence="3" id="KW-1185">Reference proteome</keyword>
<evidence type="ECO:0000313" key="2">
    <source>
        <dbReference type="EMBL" id="SEE26472.1"/>
    </source>
</evidence>
<dbReference type="STRING" id="390640.SAMN04488034_101145"/>
<dbReference type="Proteomes" id="UP000199448">
    <property type="component" value="Unassembled WGS sequence"/>
</dbReference>
<dbReference type="Pfam" id="PF05168">
    <property type="entry name" value="HEPN"/>
    <property type="match status" value="1"/>
</dbReference>
<evidence type="ECO:0000259" key="1">
    <source>
        <dbReference type="Pfam" id="PF05168"/>
    </source>
</evidence>
<dbReference type="AlphaFoldDB" id="A0A1H5HEQ7"/>
<dbReference type="InterPro" id="IPR007842">
    <property type="entry name" value="HEPN_dom"/>
</dbReference>
<dbReference type="OrthoDB" id="1440109at2"/>
<evidence type="ECO:0000313" key="3">
    <source>
        <dbReference type="Proteomes" id="UP000199448"/>
    </source>
</evidence>
<protein>
    <submittedName>
        <fullName evidence="2">HEPN domain-containing protein</fullName>
    </submittedName>
</protein>